<keyword evidence="1" id="KW-0812">Transmembrane</keyword>
<evidence type="ECO:0000313" key="3">
    <source>
        <dbReference type="Proteomes" id="UP001216390"/>
    </source>
</evidence>
<protein>
    <submittedName>
        <fullName evidence="2">Uncharacterized protein</fullName>
    </submittedName>
</protein>
<name>A0AAE9Y9J9_9ACTN</name>
<accession>A0AAE9Y9J9</accession>
<proteinExistence type="predicted"/>
<sequence length="142" mass="15563">MDLAPLAGIATAAAAVFGRLLPGRAVGGRRREVILRDLDLFDRLPESSSARKVLLDHIERSVIQLTLDETTKRRNPSGMTLAAMFLIGGGLLVYVGWNARGWEWTWWISGVFCLALGAFGLVQDATRAERDEKGRRIKGEGA</sequence>
<keyword evidence="1" id="KW-0472">Membrane</keyword>
<organism evidence="2 3">
    <name type="scientific">Iamia majanohamensis</name>
    <dbReference type="NCBI Taxonomy" id="467976"/>
    <lineage>
        <taxon>Bacteria</taxon>
        <taxon>Bacillati</taxon>
        <taxon>Actinomycetota</taxon>
        <taxon>Acidimicrobiia</taxon>
        <taxon>Acidimicrobiales</taxon>
        <taxon>Iamiaceae</taxon>
        <taxon>Iamia</taxon>
    </lineage>
</organism>
<dbReference type="Proteomes" id="UP001216390">
    <property type="component" value="Chromosome"/>
</dbReference>
<feature type="transmembrane region" description="Helical" evidence="1">
    <location>
        <begin position="104"/>
        <end position="122"/>
    </location>
</feature>
<gene>
    <name evidence="2" type="ORF">PO878_21415</name>
</gene>
<feature type="transmembrane region" description="Helical" evidence="1">
    <location>
        <begin position="79"/>
        <end position="98"/>
    </location>
</feature>
<reference evidence="2" key="1">
    <citation type="submission" date="2023-01" db="EMBL/GenBank/DDBJ databases">
        <title>The diversity of Class Acidimicrobiia in South China Sea sediment environments and the proposal of Iamia marina sp. nov., a novel species of the genus Iamia.</title>
        <authorList>
            <person name="He Y."/>
            <person name="Tian X."/>
        </authorList>
    </citation>
    <scope>NUCLEOTIDE SEQUENCE</scope>
    <source>
        <strain evidence="2">DSM 19957</strain>
    </source>
</reference>
<dbReference type="KEGG" id="ima:PO878_21415"/>
<dbReference type="RefSeq" id="WP_272736575.1">
    <property type="nucleotide sequence ID" value="NZ_CP116942.1"/>
</dbReference>
<feature type="transmembrane region" description="Helical" evidence="1">
    <location>
        <begin position="6"/>
        <end position="22"/>
    </location>
</feature>
<dbReference type="AlphaFoldDB" id="A0AAE9Y9J9"/>
<keyword evidence="3" id="KW-1185">Reference proteome</keyword>
<evidence type="ECO:0000313" key="2">
    <source>
        <dbReference type="EMBL" id="WCO67053.1"/>
    </source>
</evidence>
<keyword evidence="1" id="KW-1133">Transmembrane helix</keyword>
<dbReference type="EMBL" id="CP116942">
    <property type="protein sequence ID" value="WCO67053.1"/>
    <property type="molecule type" value="Genomic_DNA"/>
</dbReference>
<evidence type="ECO:0000256" key="1">
    <source>
        <dbReference type="SAM" id="Phobius"/>
    </source>
</evidence>